<feature type="transmembrane region" description="Helical" evidence="1">
    <location>
        <begin position="323"/>
        <end position="342"/>
    </location>
</feature>
<sequence length="348" mass="36300">MGHPILIPCAAITAFAVSTSGVIANNADRLSTTALVNETAPVLRRVAHSNIFADYLTGLSEEAIDSARAVRAQPRRLSQSAVPQCKPTNPQGQQTLNLSPYSLEAKFDCGMATDSKIQVQPDCASPSDKCCDKAGDTCTLTIKDTVGVSGSVSKDEGSSFITVKLDDIPTKVDGKLYFKCTTTEPAGGKCIVGVNMPDALGESQCNFNKDVKLPAITEPNKETTFECGGTETTTPTEDQVFVGDGCTGEPSKLSDLVPGAALIKSQNGAFRLKVTSLPSKAQNLCFKCVYPDPRKGKSRSTATCKVTVAVSGTSKTTTASTTASAAVGIVVSWFAAVALVFFSSAGVC</sequence>
<dbReference type="Gene3D" id="2.60.40.1320">
    <property type="entry name" value="SRS domain"/>
    <property type="match status" value="2"/>
</dbReference>
<dbReference type="EMBL" id="MIGC01007566">
    <property type="protein sequence ID" value="PHJ15703.1"/>
    <property type="molecule type" value="Genomic_DNA"/>
</dbReference>
<protein>
    <submittedName>
        <fullName evidence="4">Sag-related sequence srs53f</fullName>
    </submittedName>
</protein>
<accession>A0A2C6KH31</accession>
<keyword evidence="1" id="KW-1133">Transmembrane helix</keyword>
<dbReference type="GeneID" id="94433798"/>
<keyword evidence="1" id="KW-0812">Transmembrane</keyword>
<dbReference type="Pfam" id="PF04092">
    <property type="entry name" value="SAG"/>
    <property type="match status" value="1"/>
</dbReference>
<evidence type="ECO:0000259" key="3">
    <source>
        <dbReference type="Pfam" id="PF04092"/>
    </source>
</evidence>
<gene>
    <name evidence="4" type="ORF">CSUI_010484</name>
</gene>
<keyword evidence="5" id="KW-1185">Reference proteome</keyword>
<reference evidence="4 5" key="1">
    <citation type="journal article" date="2017" name="Int. J. Parasitol.">
        <title>The genome of the protozoan parasite Cystoisospora suis and a reverse vaccinology approach to identify vaccine candidates.</title>
        <authorList>
            <person name="Palmieri N."/>
            <person name="Shrestha A."/>
            <person name="Ruttkowski B."/>
            <person name="Beck T."/>
            <person name="Vogl C."/>
            <person name="Tomley F."/>
            <person name="Blake D.P."/>
            <person name="Joachim A."/>
        </authorList>
    </citation>
    <scope>NUCLEOTIDE SEQUENCE [LARGE SCALE GENOMIC DNA]</scope>
    <source>
        <strain evidence="4 5">Wien I</strain>
    </source>
</reference>
<evidence type="ECO:0000313" key="5">
    <source>
        <dbReference type="Proteomes" id="UP000221165"/>
    </source>
</evidence>
<organism evidence="4 5">
    <name type="scientific">Cystoisospora suis</name>
    <dbReference type="NCBI Taxonomy" id="483139"/>
    <lineage>
        <taxon>Eukaryota</taxon>
        <taxon>Sar</taxon>
        <taxon>Alveolata</taxon>
        <taxon>Apicomplexa</taxon>
        <taxon>Conoidasida</taxon>
        <taxon>Coccidia</taxon>
        <taxon>Eucoccidiorida</taxon>
        <taxon>Eimeriorina</taxon>
        <taxon>Sarcocystidae</taxon>
        <taxon>Cystoisospora</taxon>
    </lineage>
</organism>
<dbReference type="Proteomes" id="UP000221165">
    <property type="component" value="Unassembled WGS sequence"/>
</dbReference>
<evidence type="ECO:0000313" key="4">
    <source>
        <dbReference type="EMBL" id="PHJ15703.1"/>
    </source>
</evidence>
<dbReference type="InterPro" id="IPR007226">
    <property type="entry name" value="SRS_dom"/>
</dbReference>
<proteinExistence type="predicted"/>
<dbReference type="AlphaFoldDB" id="A0A2C6KH31"/>
<feature type="domain" description="SRS" evidence="3">
    <location>
        <begin position="215"/>
        <end position="310"/>
    </location>
</feature>
<keyword evidence="2" id="KW-0732">Signal</keyword>
<dbReference type="VEuPathDB" id="ToxoDB:CSUI_010484"/>
<evidence type="ECO:0000256" key="1">
    <source>
        <dbReference type="SAM" id="Phobius"/>
    </source>
</evidence>
<comment type="caution">
    <text evidence="4">The sequence shown here is derived from an EMBL/GenBank/DDBJ whole genome shotgun (WGS) entry which is preliminary data.</text>
</comment>
<dbReference type="RefSeq" id="XP_067917435.1">
    <property type="nucleotide sequence ID" value="XM_068070587.1"/>
</dbReference>
<dbReference type="InterPro" id="IPR036755">
    <property type="entry name" value="SRS_dom_sf"/>
</dbReference>
<feature type="signal peptide" evidence="2">
    <location>
        <begin position="1"/>
        <end position="24"/>
    </location>
</feature>
<keyword evidence="1" id="KW-0472">Membrane</keyword>
<feature type="chain" id="PRO_5013333464" evidence="2">
    <location>
        <begin position="25"/>
        <end position="348"/>
    </location>
</feature>
<dbReference type="SUPFAM" id="SSF74877">
    <property type="entry name" value="Major surface antigen p30, SAG1"/>
    <property type="match status" value="1"/>
</dbReference>
<name>A0A2C6KH31_9APIC</name>
<dbReference type="GO" id="GO:0016020">
    <property type="term" value="C:membrane"/>
    <property type="evidence" value="ECO:0007669"/>
    <property type="project" value="InterPro"/>
</dbReference>
<evidence type="ECO:0000256" key="2">
    <source>
        <dbReference type="SAM" id="SignalP"/>
    </source>
</evidence>